<organism evidence="1 2">
    <name type="scientific">Gaetbulibacter jejuensis</name>
    <dbReference type="NCBI Taxonomy" id="584607"/>
    <lineage>
        <taxon>Bacteria</taxon>
        <taxon>Pseudomonadati</taxon>
        <taxon>Bacteroidota</taxon>
        <taxon>Flavobacteriia</taxon>
        <taxon>Flavobacteriales</taxon>
        <taxon>Flavobacteriaceae</taxon>
        <taxon>Gaetbulibacter</taxon>
    </lineage>
</organism>
<sequence>MRKLNILFLDWRLSQSKIGSALSSELDSSIFNLSNLLKEQLRNNDSLGKEMRKILESGEMLTTEIIGKFITKNLKETDNNVLVIEYPRTIEQFDGLKKVLADENIELENIWYFKQREPKEFMNDHFKNPIEKQWLDKYGDEVIEKWKTEFTRRREQIAEIRNISDEFKWKIIEMDYIENLNSEYISRKIKDCV</sequence>
<evidence type="ECO:0000313" key="1">
    <source>
        <dbReference type="EMBL" id="GAA0744698.1"/>
    </source>
</evidence>
<dbReference type="Pfam" id="PF00406">
    <property type="entry name" value="ADK"/>
    <property type="match status" value="1"/>
</dbReference>
<reference evidence="1 2" key="1">
    <citation type="journal article" date="2019" name="Int. J. Syst. Evol. Microbiol.">
        <title>The Global Catalogue of Microorganisms (GCM) 10K type strain sequencing project: providing services to taxonomists for standard genome sequencing and annotation.</title>
        <authorList>
            <consortium name="The Broad Institute Genomics Platform"/>
            <consortium name="The Broad Institute Genome Sequencing Center for Infectious Disease"/>
            <person name="Wu L."/>
            <person name="Ma J."/>
        </authorList>
    </citation>
    <scope>NUCLEOTIDE SEQUENCE [LARGE SCALE GENOMIC DNA]</scope>
    <source>
        <strain evidence="1 2">JCM 15976</strain>
    </source>
</reference>
<dbReference type="Proteomes" id="UP001500736">
    <property type="component" value="Unassembled WGS sequence"/>
</dbReference>
<accession>A0ABN1JQQ4</accession>
<name>A0ABN1JQQ4_9FLAO</name>
<dbReference type="InterPro" id="IPR027417">
    <property type="entry name" value="P-loop_NTPase"/>
</dbReference>
<proteinExistence type="predicted"/>
<protein>
    <recommendedName>
        <fullName evidence="3">Adenylate kinase</fullName>
    </recommendedName>
</protein>
<gene>
    <name evidence="1" type="ORF">GCM10009431_19080</name>
</gene>
<dbReference type="EMBL" id="BAAAGF010000002">
    <property type="protein sequence ID" value="GAA0744698.1"/>
    <property type="molecule type" value="Genomic_DNA"/>
</dbReference>
<comment type="caution">
    <text evidence="1">The sequence shown here is derived from an EMBL/GenBank/DDBJ whole genome shotgun (WGS) entry which is preliminary data.</text>
</comment>
<keyword evidence="2" id="KW-1185">Reference proteome</keyword>
<evidence type="ECO:0008006" key="3">
    <source>
        <dbReference type="Google" id="ProtNLM"/>
    </source>
</evidence>
<dbReference type="Gene3D" id="3.40.50.300">
    <property type="entry name" value="P-loop containing nucleotide triphosphate hydrolases"/>
    <property type="match status" value="1"/>
</dbReference>
<evidence type="ECO:0000313" key="2">
    <source>
        <dbReference type="Proteomes" id="UP001500736"/>
    </source>
</evidence>
<dbReference type="SUPFAM" id="SSF52540">
    <property type="entry name" value="P-loop containing nucleoside triphosphate hydrolases"/>
    <property type="match status" value="1"/>
</dbReference>